<evidence type="ECO:0000256" key="6">
    <source>
        <dbReference type="ARBA" id="ARBA00023110"/>
    </source>
</evidence>
<evidence type="ECO:0000256" key="9">
    <source>
        <dbReference type="ARBA" id="ARBA00029986"/>
    </source>
</evidence>
<dbReference type="InterPro" id="IPR008880">
    <property type="entry name" value="Trigger_fac_C"/>
</dbReference>
<evidence type="ECO:0000256" key="7">
    <source>
        <dbReference type="ARBA" id="ARBA00023186"/>
    </source>
</evidence>
<evidence type="ECO:0000256" key="2">
    <source>
        <dbReference type="ARBA" id="ARBA00004496"/>
    </source>
</evidence>
<dbReference type="AlphaFoldDB" id="A0A3B7MSB4"/>
<dbReference type="GO" id="GO:0043335">
    <property type="term" value="P:protein unfolding"/>
    <property type="evidence" value="ECO:0007669"/>
    <property type="project" value="TreeGrafter"/>
</dbReference>
<keyword evidence="8 12" id="KW-0413">Isomerase</keyword>
<dbReference type="GO" id="GO:0005737">
    <property type="term" value="C:cytoplasm"/>
    <property type="evidence" value="ECO:0007669"/>
    <property type="project" value="UniProtKB-SubCell"/>
</dbReference>
<accession>A0A3B7MSB4</accession>
<dbReference type="Pfam" id="PF05697">
    <property type="entry name" value="Trigger_N"/>
    <property type="match status" value="1"/>
</dbReference>
<name>A0A3B7MSB4_9BACT</name>
<evidence type="ECO:0000313" key="13">
    <source>
        <dbReference type="Proteomes" id="UP000263900"/>
    </source>
</evidence>
<dbReference type="PANTHER" id="PTHR30560:SF3">
    <property type="entry name" value="TRIGGER FACTOR-LIKE PROTEIN TIG, CHLOROPLASTIC"/>
    <property type="match status" value="1"/>
</dbReference>
<keyword evidence="13" id="KW-1185">Reference proteome</keyword>
<dbReference type="RefSeq" id="WP_119053310.1">
    <property type="nucleotide sequence ID" value="NZ_CP032157.1"/>
</dbReference>
<feature type="domain" description="Trigger factor C-terminal" evidence="11">
    <location>
        <begin position="284"/>
        <end position="389"/>
    </location>
</feature>
<dbReference type="PIRSF" id="PIRSF003095">
    <property type="entry name" value="Trigger_factor"/>
    <property type="match status" value="1"/>
</dbReference>
<dbReference type="GO" id="GO:0044183">
    <property type="term" value="F:protein folding chaperone"/>
    <property type="evidence" value="ECO:0007669"/>
    <property type="project" value="TreeGrafter"/>
</dbReference>
<evidence type="ECO:0000256" key="3">
    <source>
        <dbReference type="ARBA" id="ARBA00005464"/>
    </source>
</evidence>
<comment type="catalytic activity">
    <reaction evidence="1">
        <text>[protein]-peptidylproline (omega=180) = [protein]-peptidylproline (omega=0)</text>
        <dbReference type="Rhea" id="RHEA:16237"/>
        <dbReference type="Rhea" id="RHEA-COMP:10747"/>
        <dbReference type="Rhea" id="RHEA-COMP:10748"/>
        <dbReference type="ChEBI" id="CHEBI:83833"/>
        <dbReference type="ChEBI" id="CHEBI:83834"/>
        <dbReference type="EC" id="5.2.1.8"/>
    </reaction>
</comment>
<evidence type="ECO:0000313" key="12">
    <source>
        <dbReference type="EMBL" id="AXY77434.1"/>
    </source>
</evidence>
<dbReference type="InterPro" id="IPR036611">
    <property type="entry name" value="Trigger_fac_ribosome-bd_sf"/>
</dbReference>
<dbReference type="InterPro" id="IPR037041">
    <property type="entry name" value="Trigger_fac_C_sf"/>
</dbReference>
<dbReference type="EC" id="5.2.1.8" evidence="4"/>
<evidence type="ECO:0000256" key="8">
    <source>
        <dbReference type="ARBA" id="ARBA00023235"/>
    </source>
</evidence>
<keyword evidence="6" id="KW-0697">Rotamase</keyword>
<dbReference type="NCBIfam" id="TIGR00115">
    <property type="entry name" value="tig"/>
    <property type="match status" value="1"/>
</dbReference>
<dbReference type="GO" id="GO:0003755">
    <property type="term" value="F:peptidyl-prolyl cis-trans isomerase activity"/>
    <property type="evidence" value="ECO:0007669"/>
    <property type="project" value="UniProtKB-KW"/>
</dbReference>
<dbReference type="Pfam" id="PF05698">
    <property type="entry name" value="Trigger_C"/>
    <property type="match status" value="1"/>
</dbReference>
<feature type="domain" description="Trigger factor ribosome-binding bacterial" evidence="10">
    <location>
        <begin position="4"/>
        <end position="151"/>
    </location>
</feature>
<dbReference type="InterPro" id="IPR005215">
    <property type="entry name" value="Trig_fac"/>
</dbReference>
<organism evidence="12 13">
    <name type="scientific">Paraflavitalea soli</name>
    <dbReference type="NCBI Taxonomy" id="2315862"/>
    <lineage>
        <taxon>Bacteria</taxon>
        <taxon>Pseudomonadati</taxon>
        <taxon>Bacteroidota</taxon>
        <taxon>Chitinophagia</taxon>
        <taxon>Chitinophagales</taxon>
        <taxon>Chitinophagaceae</taxon>
        <taxon>Paraflavitalea</taxon>
    </lineage>
</organism>
<dbReference type="GO" id="GO:0015031">
    <property type="term" value="P:protein transport"/>
    <property type="evidence" value="ECO:0007669"/>
    <property type="project" value="InterPro"/>
</dbReference>
<gene>
    <name evidence="12" type="primary">tig</name>
    <name evidence="12" type="ORF">D3H65_27150</name>
</gene>
<keyword evidence="7" id="KW-0143">Chaperone</keyword>
<dbReference type="GO" id="GO:0051083">
    <property type="term" value="P:'de novo' cotranslational protein folding"/>
    <property type="evidence" value="ECO:0007669"/>
    <property type="project" value="TreeGrafter"/>
</dbReference>
<dbReference type="InterPro" id="IPR027304">
    <property type="entry name" value="Trigger_fact/SurA_dom_sf"/>
</dbReference>
<dbReference type="EMBL" id="CP032157">
    <property type="protein sequence ID" value="AXY77434.1"/>
    <property type="molecule type" value="Genomic_DNA"/>
</dbReference>
<dbReference type="Gene3D" id="3.30.70.1050">
    <property type="entry name" value="Trigger factor ribosome-binding domain"/>
    <property type="match status" value="1"/>
</dbReference>
<reference evidence="12 13" key="1">
    <citation type="submission" date="2018-09" db="EMBL/GenBank/DDBJ databases">
        <title>Genome sequencing of strain 6GH32-13.</title>
        <authorList>
            <person name="Weon H.-Y."/>
            <person name="Heo J."/>
            <person name="Kwon S.-W."/>
        </authorList>
    </citation>
    <scope>NUCLEOTIDE SEQUENCE [LARGE SCALE GENOMIC DNA]</scope>
    <source>
        <strain evidence="12 13">5GH32-13</strain>
    </source>
</reference>
<evidence type="ECO:0000259" key="11">
    <source>
        <dbReference type="Pfam" id="PF05698"/>
    </source>
</evidence>
<comment type="similarity">
    <text evidence="3">Belongs to the FKBP-type PPIase family. Tig subfamily.</text>
</comment>
<evidence type="ECO:0000259" key="10">
    <source>
        <dbReference type="Pfam" id="PF05697"/>
    </source>
</evidence>
<sequence length="460" mass="53283">MATVTRENIGLLNDRITVKVAKEDYLPSFEKALKNYSKTANIPGFRKGMVPAGMIKKMHGQSVFTDEVLRTVEKQLTDFMQNEKLEIFAQPLPLPENDARQLNVNEPTEYAFAFEVGLKPDFKIADLAKEKTTRYKVNITEEMINEEVDRLRLRHGKMTDPETVTGDDNVLNVTFTETDEEGNEVEGGIKKDNSLLVKYFAEDFRKTLLGRKKDDAVQVQLSKAFDVKEREWILGDLGLDKNDAAAADKFFNMLITKVGMVEKADLNEEFFEAAFPGKNVKTEEEFRNTVKEEMQSYWDKQGSNHLQHELYHVLLDHTKIDFPETFLKRWIQQGGEQLKTEAEAEQEFPTFANQLKWTLIIDKLVRENNIEVKPEDLQAFAKNQLFSYMGNMGAGAEEQPWVADYINRMMQDRKFVEDAYHRIQTEKVFAWAETQVNATEKPVTVEEFTKELEKHQHHHH</sequence>
<dbReference type="OrthoDB" id="9767721at2"/>
<dbReference type="SUPFAM" id="SSF109998">
    <property type="entry name" value="Triger factor/SurA peptide-binding domain-like"/>
    <property type="match status" value="1"/>
</dbReference>
<protein>
    <recommendedName>
        <fullName evidence="5">Trigger factor</fullName>
        <ecNumber evidence="4">5.2.1.8</ecNumber>
    </recommendedName>
    <alternativeName>
        <fullName evidence="9">PPIase</fullName>
    </alternativeName>
</protein>
<comment type="subcellular location">
    <subcellularLocation>
        <location evidence="2">Cytoplasm</location>
    </subcellularLocation>
</comment>
<proteinExistence type="inferred from homology"/>
<dbReference type="GO" id="GO:0043022">
    <property type="term" value="F:ribosome binding"/>
    <property type="evidence" value="ECO:0007669"/>
    <property type="project" value="TreeGrafter"/>
</dbReference>
<dbReference type="Gene3D" id="1.10.3120.10">
    <property type="entry name" value="Trigger factor, C-terminal domain"/>
    <property type="match status" value="1"/>
</dbReference>
<dbReference type="PANTHER" id="PTHR30560">
    <property type="entry name" value="TRIGGER FACTOR CHAPERONE AND PEPTIDYL-PROLYL CIS/TRANS ISOMERASE"/>
    <property type="match status" value="1"/>
</dbReference>
<evidence type="ECO:0000256" key="4">
    <source>
        <dbReference type="ARBA" id="ARBA00013194"/>
    </source>
</evidence>
<evidence type="ECO:0000256" key="1">
    <source>
        <dbReference type="ARBA" id="ARBA00000971"/>
    </source>
</evidence>
<dbReference type="KEGG" id="pseg:D3H65_27150"/>
<evidence type="ECO:0000256" key="5">
    <source>
        <dbReference type="ARBA" id="ARBA00016902"/>
    </source>
</evidence>
<dbReference type="Proteomes" id="UP000263900">
    <property type="component" value="Chromosome"/>
</dbReference>
<dbReference type="SUPFAM" id="SSF102735">
    <property type="entry name" value="Trigger factor ribosome-binding domain"/>
    <property type="match status" value="1"/>
</dbReference>
<dbReference type="InterPro" id="IPR008881">
    <property type="entry name" value="Trigger_fac_ribosome-bd_bac"/>
</dbReference>